<dbReference type="GO" id="GO:0008236">
    <property type="term" value="F:serine-type peptidase activity"/>
    <property type="evidence" value="ECO:0007669"/>
    <property type="project" value="InterPro"/>
</dbReference>
<dbReference type="STRING" id="526227.Mesil_2009"/>
<keyword evidence="1 3" id="KW-0378">Hydrolase</keyword>
<dbReference type="Pfam" id="PF00326">
    <property type="entry name" value="Peptidase_S9"/>
    <property type="match status" value="1"/>
</dbReference>
<dbReference type="HOGENOM" id="CLU_065335_0_0_0"/>
<protein>
    <submittedName>
        <fullName evidence="3">Dienelactone hydrolase</fullName>
    </submittedName>
</protein>
<dbReference type="Proteomes" id="UP000001916">
    <property type="component" value="Chromosome"/>
</dbReference>
<gene>
    <name evidence="3" type="ordered locus">Mesil_2009</name>
</gene>
<evidence type="ECO:0000313" key="3">
    <source>
        <dbReference type="EMBL" id="ADH63883.1"/>
    </source>
</evidence>
<dbReference type="AlphaFoldDB" id="D7BH30"/>
<reference evidence="3 4" key="1">
    <citation type="journal article" date="2010" name="Stand. Genomic Sci.">
        <title>Complete genome sequence of Meiothermus silvanus type strain (VI-R2).</title>
        <authorList>
            <person name="Sikorski J."/>
            <person name="Tindall B.J."/>
            <person name="Lowry S."/>
            <person name="Lucas S."/>
            <person name="Nolan M."/>
            <person name="Copeland A."/>
            <person name="Glavina Del Rio T."/>
            <person name="Tice H."/>
            <person name="Cheng J.F."/>
            <person name="Han C."/>
            <person name="Pitluck S."/>
            <person name="Liolios K."/>
            <person name="Ivanova N."/>
            <person name="Mavromatis K."/>
            <person name="Mikhailova N."/>
            <person name="Pati A."/>
            <person name="Goodwin L."/>
            <person name="Chen A."/>
            <person name="Palaniappan K."/>
            <person name="Land M."/>
            <person name="Hauser L."/>
            <person name="Chang Y.J."/>
            <person name="Jeffries C.D."/>
            <person name="Rohde M."/>
            <person name="Goker M."/>
            <person name="Woyke T."/>
            <person name="Bristow J."/>
            <person name="Eisen J.A."/>
            <person name="Markowitz V."/>
            <person name="Hugenholtz P."/>
            <person name="Kyrpides N.C."/>
            <person name="Klenk H.P."/>
            <person name="Lapidus A."/>
        </authorList>
    </citation>
    <scope>NUCLEOTIDE SEQUENCE [LARGE SCALE GENOMIC DNA]</scope>
    <source>
        <strain evidence="4">ATCC 700542 / DSM 9946 / VI-R2</strain>
    </source>
</reference>
<evidence type="ECO:0000313" key="4">
    <source>
        <dbReference type="Proteomes" id="UP000001916"/>
    </source>
</evidence>
<dbReference type="InterPro" id="IPR050261">
    <property type="entry name" value="FrsA_esterase"/>
</dbReference>
<evidence type="ECO:0000256" key="1">
    <source>
        <dbReference type="ARBA" id="ARBA00022801"/>
    </source>
</evidence>
<dbReference type="SUPFAM" id="SSF53474">
    <property type="entry name" value="alpha/beta-Hydrolases"/>
    <property type="match status" value="1"/>
</dbReference>
<accession>D7BH30</accession>
<proteinExistence type="predicted"/>
<dbReference type="PANTHER" id="PTHR22946:SF9">
    <property type="entry name" value="POLYKETIDE TRANSFERASE AF380"/>
    <property type="match status" value="1"/>
</dbReference>
<dbReference type="PANTHER" id="PTHR22946">
    <property type="entry name" value="DIENELACTONE HYDROLASE DOMAIN-CONTAINING PROTEIN-RELATED"/>
    <property type="match status" value="1"/>
</dbReference>
<evidence type="ECO:0000259" key="2">
    <source>
        <dbReference type="Pfam" id="PF00326"/>
    </source>
</evidence>
<dbReference type="KEGG" id="msv:Mesil_2009"/>
<dbReference type="GO" id="GO:0006508">
    <property type="term" value="P:proteolysis"/>
    <property type="evidence" value="ECO:0007669"/>
    <property type="project" value="InterPro"/>
</dbReference>
<organism evidence="3 4">
    <name type="scientific">Allomeiothermus silvanus (strain ATCC 700542 / DSM 9946 / NBRC 106475 / NCIMB 13440 / VI-R2)</name>
    <name type="common">Thermus silvanus</name>
    <dbReference type="NCBI Taxonomy" id="526227"/>
    <lineage>
        <taxon>Bacteria</taxon>
        <taxon>Thermotogati</taxon>
        <taxon>Deinococcota</taxon>
        <taxon>Deinococci</taxon>
        <taxon>Thermales</taxon>
        <taxon>Thermaceae</taxon>
        <taxon>Allomeiothermus</taxon>
    </lineage>
</organism>
<feature type="domain" description="Peptidase S9 prolyl oligopeptidase catalytic" evidence="2">
    <location>
        <begin position="103"/>
        <end position="305"/>
    </location>
</feature>
<dbReference type="eggNOG" id="COG1506">
    <property type="taxonomic scope" value="Bacteria"/>
</dbReference>
<keyword evidence="4" id="KW-1185">Reference proteome</keyword>
<name>D7BH30_ALLS1</name>
<dbReference type="EMBL" id="CP002042">
    <property type="protein sequence ID" value="ADH63883.1"/>
    <property type="molecule type" value="Genomic_DNA"/>
</dbReference>
<dbReference type="InterPro" id="IPR001375">
    <property type="entry name" value="Peptidase_S9_cat"/>
</dbReference>
<dbReference type="InterPro" id="IPR029058">
    <property type="entry name" value="AB_hydrolase_fold"/>
</dbReference>
<sequence length="310" mass="33848">MWPLFGGILLAGSLALAQSGLTIGDLSKRTYGLGQIAIERVMARNPDFTRYLIHYPSDGLKLYGFMNVPSGKGPYPVVLVLHGYVNPATYRTLAYTTRYADAIARMGYVVIHPNYRGHPPSEGRPEGPFRVNYAIDVLNLAAIVREQSGKGPLAKADGSRMGLWGHSMGGGIALRVAVVDPKIWAVVLYGAMSGDEAKNAQRIYYVFSGQQRGLEELRTPASELAKISPINYLSRTKAAFSIHHGTADEQVPYAWSVELCQKLKALGKSAECFSYRGARHTFPSGSRADASFLAKVQDFFARTLKGADSR</sequence>
<dbReference type="GO" id="GO:0052689">
    <property type="term" value="F:carboxylic ester hydrolase activity"/>
    <property type="evidence" value="ECO:0007669"/>
    <property type="project" value="UniProtKB-ARBA"/>
</dbReference>
<dbReference type="Gene3D" id="3.40.50.1820">
    <property type="entry name" value="alpha/beta hydrolase"/>
    <property type="match status" value="1"/>
</dbReference>
<dbReference type="RefSeq" id="WP_013158435.1">
    <property type="nucleotide sequence ID" value="NC_014212.1"/>
</dbReference>
<dbReference type="OrthoDB" id="9780269at2"/>